<keyword evidence="2" id="KW-1185">Reference proteome</keyword>
<name>A0A5A7RJY4_STRAF</name>
<proteinExistence type="predicted"/>
<protein>
    <submittedName>
        <fullName evidence="1">Mog1/PsbP/DUF1795-like photosystem II reactioncenter PsbP family protein</fullName>
    </submittedName>
</protein>
<comment type="caution">
    <text evidence="1">The sequence shown here is derived from an EMBL/GenBank/DDBJ whole genome shotgun (WGS) entry which is preliminary data.</text>
</comment>
<sequence>MKELITATMTMPRGLNATYAKSLASHPKAQIEVFSLWATKVRIVPRKAPREHTIAVRESPAEYDFKGIKSGVTSTTNSNHDSSLNWIFCRSLLIIMGFACPWQSYHGPNNQSHNHGSTYSNQSPHNFCIAAKAFEVHFFNPYPSQYKSESRNEIAKGCSKRGR</sequence>
<reference evidence="2" key="1">
    <citation type="journal article" date="2019" name="Curr. Biol.">
        <title>Genome Sequence of Striga asiatica Provides Insight into the Evolution of Plant Parasitism.</title>
        <authorList>
            <person name="Yoshida S."/>
            <person name="Kim S."/>
            <person name="Wafula E.K."/>
            <person name="Tanskanen J."/>
            <person name="Kim Y.M."/>
            <person name="Honaas L."/>
            <person name="Yang Z."/>
            <person name="Spallek T."/>
            <person name="Conn C.E."/>
            <person name="Ichihashi Y."/>
            <person name="Cheong K."/>
            <person name="Cui S."/>
            <person name="Der J.P."/>
            <person name="Gundlach H."/>
            <person name="Jiao Y."/>
            <person name="Hori C."/>
            <person name="Ishida J.K."/>
            <person name="Kasahara H."/>
            <person name="Kiba T."/>
            <person name="Kim M.S."/>
            <person name="Koo N."/>
            <person name="Laohavisit A."/>
            <person name="Lee Y.H."/>
            <person name="Lumba S."/>
            <person name="McCourt P."/>
            <person name="Mortimer J.C."/>
            <person name="Mutuku J.M."/>
            <person name="Nomura T."/>
            <person name="Sasaki-Sekimoto Y."/>
            <person name="Seto Y."/>
            <person name="Wang Y."/>
            <person name="Wakatake T."/>
            <person name="Sakakibara H."/>
            <person name="Demura T."/>
            <person name="Yamaguchi S."/>
            <person name="Yoneyama K."/>
            <person name="Manabe R.I."/>
            <person name="Nelson D.C."/>
            <person name="Schulman A.H."/>
            <person name="Timko M.P."/>
            <person name="dePamphilis C.W."/>
            <person name="Choi D."/>
            <person name="Shirasu K."/>
        </authorList>
    </citation>
    <scope>NUCLEOTIDE SEQUENCE [LARGE SCALE GENOMIC DNA]</scope>
    <source>
        <strain evidence="2">cv. UVA1</strain>
    </source>
</reference>
<dbReference type="EMBL" id="BKCP01013403">
    <property type="protein sequence ID" value="GER57535.1"/>
    <property type="molecule type" value="Genomic_DNA"/>
</dbReference>
<dbReference type="Proteomes" id="UP000325081">
    <property type="component" value="Unassembled WGS sequence"/>
</dbReference>
<dbReference type="AlphaFoldDB" id="A0A5A7RJY4"/>
<gene>
    <name evidence="1" type="ORF">STAS_35354</name>
</gene>
<evidence type="ECO:0000313" key="2">
    <source>
        <dbReference type="Proteomes" id="UP000325081"/>
    </source>
</evidence>
<evidence type="ECO:0000313" key="1">
    <source>
        <dbReference type="EMBL" id="GER57535.1"/>
    </source>
</evidence>
<accession>A0A5A7RJY4</accession>
<organism evidence="1 2">
    <name type="scientific">Striga asiatica</name>
    <name type="common">Asiatic witchweed</name>
    <name type="synonym">Buchnera asiatica</name>
    <dbReference type="NCBI Taxonomy" id="4170"/>
    <lineage>
        <taxon>Eukaryota</taxon>
        <taxon>Viridiplantae</taxon>
        <taxon>Streptophyta</taxon>
        <taxon>Embryophyta</taxon>
        <taxon>Tracheophyta</taxon>
        <taxon>Spermatophyta</taxon>
        <taxon>Magnoliopsida</taxon>
        <taxon>eudicotyledons</taxon>
        <taxon>Gunneridae</taxon>
        <taxon>Pentapetalae</taxon>
        <taxon>asterids</taxon>
        <taxon>lamiids</taxon>
        <taxon>Lamiales</taxon>
        <taxon>Orobanchaceae</taxon>
        <taxon>Buchnereae</taxon>
        <taxon>Striga</taxon>
    </lineage>
</organism>